<evidence type="ECO:0000256" key="7">
    <source>
        <dbReference type="ARBA" id="ARBA00022840"/>
    </source>
</evidence>
<dbReference type="Gene3D" id="3.30.300.10">
    <property type="match status" value="3"/>
</dbReference>
<dbReference type="PANTHER" id="PTHR11964">
    <property type="entry name" value="S-ADENOSYLMETHIONINE SYNTHETASE"/>
    <property type="match status" value="1"/>
</dbReference>
<dbReference type="OrthoDB" id="9801686at2"/>
<feature type="region of interest" description="Flexible loop" evidence="10">
    <location>
        <begin position="92"/>
        <end position="102"/>
    </location>
</feature>
<keyword evidence="4 10" id="KW-0808">Transferase</keyword>
<keyword evidence="9 10" id="KW-0630">Potassium</keyword>
<sequence length="390" mass="43148">METRYLTAESVCEGHPDKLCDLIADSVLDTCLRKDRASRVACEVMATKGKIIVAGEITCSGKVDIKRIVRSTLQNVGYDPRKFQILVFVHKQSPDIAKGVDNALEARSGDTSWYNTLGAGDQGTMYGYATNETRQMLPLPVVLANRITKRLDRVRHDGLIKGIKPDGKAQVTVEYKDGKPSRVKTIIVSVQHEASKTLDELSKDIHTHVLWKCFEDFPFDENTEILINPSGRFVEGGPAADTGLTGRKLMVDTYGGLAAHGGGAFCGKDPTKVDRSAAYMARNIAKHIVWCGLAERCQINIAYAIGKADPVSVEVDTFGTGKVSDEMLQKAILEVWCLRPAAIIELLNLRFPRYAETAVYGHFSSCLYPWEDVSKYKELKEAVMKLEQDN</sequence>
<feature type="binding site" evidence="10">
    <location>
        <position position="17"/>
    </location>
    <ligand>
        <name>Mg(2+)</name>
        <dbReference type="ChEBI" id="CHEBI:18420"/>
    </ligand>
</feature>
<dbReference type="GO" id="GO:0006556">
    <property type="term" value="P:S-adenosylmethionine biosynthetic process"/>
    <property type="evidence" value="ECO:0007669"/>
    <property type="project" value="UniProtKB-UniRule"/>
</dbReference>
<feature type="domain" description="S-adenosylmethionine synthetase central" evidence="13">
    <location>
        <begin position="117"/>
        <end position="233"/>
    </location>
</feature>
<proteinExistence type="inferred from homology"/>
<dbReference type="CDD" id="cd18079">
    <property type="entry name" value="S-AdoMet_synt"/>
    <property type="match status" value="1"/>
</dbReference>
<keyword evidence="10" id="KW-0963">Cytoplasm</keyword>
<dbReference type="GO" id="GO:0000287">
    <property type="term" value="F:magnesium ion binding"/>
    <property type="evidence" value="ECO:0007669"/>
    <property type="project" value="UniProtKB-UniRule"/>
</dbReference>
<evidence type="ECO:0000313" key="15">
    <source>
        <dbReference type="EMBL" id="AHM57669.1"/>
    </source>
</evidence>
<dbReference type="eggNOG" id="COG0192">
    <property type="taxonomic scope" value="Bacteria"/>
</dbReference>
<feature type="binding site" description="in other chain" evidence="10">
    <location>
        <begin position="247"/>
        <end position="248"/>
    </location>
    <ligand>
        <name>ATP</name>
        <dbReference type="ChEBI" id="CHEBI:30616"/>
        <note>ligand shared between two neighboring subunits</note>
    </ligand>
</feature>
<feature type="domain" description="S-adenosylmethionine synthetase N-terminal" evidence="12">
    <location>
        <begin position="5"/>
        <end position="94"/>
    </location>
</feature>
<dbReference type="InterPro" id="IPR022629">
    <property type="entry name" value="S-AdoMet_synt_central"/>
</dbReference>
<keyword evidence="3 10" id="KW-0554">One-carbon metabolism</keyword>
<evidence type="ECO:0000259" key="13">
    <source>
        <dbReference type="Pfam" id="PF02772"/>
    </source>
</evidence>
<dbReference type="UniPathway" id="UPA00315">
    <property type="reaction ID" value="UER00080"/>
</dbReference>
<dbReference type="PIRSF" id="PIRSF000497">
    <property type="entry name" value="MAT"/>
    <property type="match status" value="1"/>
</dbReference>
<name>W8T7I2_PEPAC</name>
<geneLocation type="plasmid" evidence="15 16">
    <name>EAL2_808p</name>
</geneLocation>
<evidence type="ECO:0000259" key="12">
    <source>
        <dbReference type="Pfam" id="PF00438"/>
    </source>
</evidence>
<evidence type="ECO:0000256" key="3">
    <source>
        <dbReference type="ARBA" id="ARBA00022563"/>
    </source>
</evidence>
<protein>
    <recommendedName>
        <fullName evidence="10">S-adenosylmethionine synthase</fullName>
        <shortName evidence="10">AdoMet synthase</shortName>
        <ecNumber evidence="10">2.5.1.6</ecNumber>
    </recommendedName>
    <alternativeName>
        <fullName evidence="10">MAT</fullName>
    </alternativeName>
    <alternativeName>
        <fullName evidence="10">Methionine adenosyltransferase</fullName>
    </alternativeName>
</protein>
<dbReference type="InterPro" id="IPR022628">
    <property type="entry name" value="S-AdoMet_synt_N"/>
</dbReference>
<dbReference type="InterPro" id="IPR022631">
    <property type="entry name" value="ADOMET_SYNTHASE_CS"/>
</dbReference>
<dbReference type="Pfam" id="PF02773">
    <property type="entry name" value="S-AdoMet_synt_C"/>
    <property type="match status" value="1"/>
</dbReference>
<evidence type="ECO:0000256" key="6">
    <source>
        <dbReference type="ARBA" id="ARBA00022741"/>
    </source>
</evidence>
<feature type="binding site" description="in other chain" evidence="10">
    <location>
        <begin position="232"/>
        <end position="233"/>
    </location>
    <ligand>
        <name>ATP</name>
        <dbReference type="ChEBI" id="CHEBI:30616"/>
        <note>ligand shared between two neighboring subunits</note>
    </ligand>
</feature>
<feature type="binding site" description="in other chain" evidence="10">
    <location>
        <position position="56"/>
    </location>
    <ligand>
        <name>L-methionine</name>
        <dbReference type="ChEBI" id="CHEBI:57844"/>
        <note>ligand shared between two neighboring subunits</note>
    </ligand>
</feature>
<feature type="binding site" evidence="10">
    <location>
        <position position="264"/>
    </location>
    <ligand>
        <name>ATP</name>
        <dbReference type="ChEBI" id="CHEBI:30616"/>
        <note>ligand shared between two neighboring subunits</note>
    </ligand>
</feature>
<keyword evidence="7 10" id="KW-0067">ATP-binding</keyword>
<comment type="catalytic activity">
    <reaction evidence="10">
        <text>L-methionine + ATP + H2O = S-adenosyl-L-methionine + phosphate + diphosphate</text>
        <dbReference type="Rhea" id="RHEA:21080"/>
        <dbReference type="ChEBI" id="CHEBI:15377"/>
        <dbReference type="ChEBI" id="CHEBI:30616"/>
        <dbReference type="ChEBI" id="CHEBI:33019"/>
        <dbReference type="ChEBI" id="CHEBI:43474"/>
        <dbReference type="ChEBI" id="CHEBI:57844"/>
        <dbReference type="ChEBI" id="CHEBI:59789"/>
        <dbReference type="EC" id="2.5.1.6"/>
    </reaction>
</comment>
<dbReference type="KEGG" id="eac:EAL2_808p01640"/>
<feature type="binding site" evidence="10">
    <location>
        <position position="43"/>
    </location>
    <ligand>
        <name>K(+)</name>
        <dbReference type="ChEBI" id="CHEBI:29103"/>
    </ligand>
</feature>
<dbReference type="FunFam" id="3.30.300.10:FF:000003">
    <property type="entry name" value="S-adenosylmethionine synthase"/>
    <property type="match status" value="1"/>
</dbReference>
<evidence type="ECO:0000256" key="2">
    <source>
        <dbReference type="ARBA" id="ARBA00009685"/>
    </source>
</evidence>
<dbReference type="NCBIfam" id="TIGR01034">
    <property type="entry name" value="metK"/>
    <property type="match status" value="1"/>
</dbReference>
<keyword evidence="6 10" id="KW-0547">Nucleotide-binding</keyword>
<feature type="binding site" description="in other chain" evidence="10">
    <location>
        <position position="15"/>
    </location>
    <ligand>
        <name>ATP</name>
        <dbReference type="ChEBI" id="CHEBI:30616"/>
        <note>ligand shared between two neighboring subunits</note>
    </ligand>
</feature>
<feature type="domain" description="S-adenosylmethionine synthetase C-terminal" evidence="14">
    <location>
        <begin position="236"/>
        <end position="371"/>
    </location>
</feature>
<dbReference type="Proteomes" id="UP000019591">
    <property type="component" value="Plasmid EAL2_808p"/>
</dbReference>
<comment type="function">
    <text evidence="10">Catalyzes the formation of S-adenosylmethionine (AdoMet) from methionine and ATP. The overall synthetic reaction is composed of two sequential steps, AdoMet formation and the subsequent tripolyphosphate hydrolysis which occurs prior to release of AdoMet from the enzyme.</text>
</comment>
<feature type="binding site" evidence="10">
    <location>
        <position position="268"/>
    </location>
    <ligand>
        <name>ATP</name>
        <dbReference type="ChEBI" id="CHEBI:30616"/>
        <note>ligand shared between two neighboring subunits</note>
    </ligand>
</feature>
<dbReference type="HAMAP" id="MF_00086">
    <property type="entry name" value="S_AdoMet_synth1"/>
    <property type="match status" value="1"/>
</dbReference>
<evidence type="ECO:0000256" key="8">
    <source>
        <dbReference type="ARBA" id="ARBA00022842"/>
    </source>
</evidence>
<dbReference type="PATRIC" id="fig|1286171.3.peg.2342"/>
<evidence type="ECO:0000259" key="14">
    <source>
        <dbReference type="Pfam" id="PF02773"/>
    </source>
</evidence>
<feature type="binding site" description="in other chain" evidence="10">
    <location>
        <begin position="166"/>
        <end position="168"/>
    </location>
    <ligand>
        <name>ATP</name>
        <dbReference type="ChEBI" id="CHEBI:30616"/>
        <note>ligand shared between two neighboring subunits</note>
    </ligand>
</feature>
<keyword evidence="15" id="KW-0614">Plasmid</keyword>
<dbReference type="RefSeq" id="WP_025436566.1">
    <property type="nucleotide sequence ID" value="NZ_CP007453.1"/>
</dbReference>
<dbReference type="Pfam" id="PF00438">
    <property type="entry name" value="S-AdoMet_synt_N"/>
    <property type="match status" value="1"/>
</dbReference>
<dbReference type="AlphaFoldDB" id="W8T7I2"/>
<accession>W8T7I2</accession>
<feature type="binding site" description="in other chain" evidence="10">
    <location>
        <position position="92"/>
    </location>
    <ligand>
        <name>L-methionine</name>
        <dbReference type="ChEBI" id="CHEBI:57844"/>
        <note>ligand shared between two neighboring subunits</note>
    </ligand>
</feature>
<evidence type="ECO:0000256" key="9">
    <source>
        <dbReference type="ARBA" id="ARBA00022958"/>
    </source>
</evidence>
<dbReference type="Pfam" id="PF02772">
    <property type="entry name" value="S-AdoMet_synt_M"/>
    <property type="match status" value="1"/>
</dbReference>
<evidence type="ECO:0000256" key="11">
    <source>
        <dbReference type="RuleBase" id="RU004462"/>
    </source>
</evidence>
<dbReference type="EMBL" id="CP007453">
    <property type="protein sequence ID" value="AHM57669.1"/>
    <property type="molecule type" value="Genomic_DNA"/>
</dbReference>
<reference evidence="15 16" key="1">
    <citation type="journal article" date="2014" name="Genome Announc.">
        <title>Complete Genome Sequence of Amino Acid-Utilizing Eubacterium acidaminophilum al-2 (DSM 3953).</title>
        <authorList>
            <person name="Poehlein A."/>
            <person name="Andreesen J.R."/>
            <person name="Daniel R."/>
        </authorList>
    </citation>
    <scope>NUCLEOTIDE SEQUENCE [LARGE SCALE GENOMIC DNA]</scope>
    <source>
        <strain evidence="15 16">DSM 3953</strain>
        <plasmid evidence="16">Plasmid EAL2_808p</plasmid>
    </source>
</reference>
<comment type="cofactor">
    <cofactor evidence="10">
        <name>Mg(2+)</name>
        <dbReference type="ChEBI" id="CHEBI:18420"/>
    </cofactor>
    <text evidence="10">Binds 2 divalent ions per subunit.</text>
</comment>
<evidence type="ECO:0000256" key="4">
    <source>
        <dbReference type="ARBA" id="ARBA00022679"/>
    </source>
</evidence>
<evidence type="ECO:0000256" key="1">
    <source>
        <dbReference type="ARBA" id="ARBA00005224"/>
    </source>
</evidence>
<evidence type="ECO:0000313" key="16">
    <source>
        <dbReference type="Proteomes" id="UP000019591"/>
    </source>
</evidence>
<dbReference type="GO" id="GO:0006730">
    <property type="term" value="P:one-carbon metabolic process"/>
    <property type="evidence" value="ECO:0007669"/>
    <property type="project" value="UniProtKB-KW"/>
</dbReference>
<dbReference type="InterPro" id="IPR022636">
    <property type="entry name" value="S-AdoMet_synthetase_sfam"/>
</dbReference>
<dbReference type="GO" id="GO:0005737">
    <property type="term" value="C:cytoplasm"/>
    <property type="evidence" value="ECO:0007669"/>
    <property type="project" value="UniProtKB-SubCell"/>
</dbReference>
<dbReference type="InterPro" id="IPR002133">
    <property type="entry name" value="S-AdoMet_synthetase"/>
</dbReference>
<dbReference type="HOGENOM" id="CLU_041802_1_1_9"/>
<comment type="subcellular location">
    <subcellularLocation>
        <location evidence="10">Cytoplasm</location>
    </subcellularLocation>
</comment>
<feature type="binding site" evidence="10">
    <location>
        <position position="241"/>
    </location>
    <ligand>
        <name>ATP</name>
        <dbReference type="ChEBI" id="CHEBI:30616"/>
        <note>ligand shared between two neighboring subunits</note>
    </ligand>
</feature>
<comment type="pathway">
    <text evidence="1 10">Amino-acid biosynthesis; S-adenosyl-L-methionine biosynthesis; S-adenosyl-L-methionine from L-methionine: step 1/1.</text>
</comment>
<organism evidence="15 16">
    <name type="scientific">Peptoclostridium acidaminophilum DSM 3953</name>
    <dbReference type="NCBI Taxonomy" id="1286171"/>
    <lineage>
        <taxon>Bacteria</taxon>
        <taxon>Bacillati</taxon>
        <taxon>Bacillota</taxon>
        <taxon>Clostridia</taxon>
        <taxon>Peptostreptococcales</taxon>
        <taxon>Peptoclostridiaceae</taxon>
        <taxon>Peptoclostridium</taxon>
    </lineage>
</organism>
<evidence type="ECO:0000256" key="10">
    <source>
        <dbReference type="HAMAP-Rule" id="MF_00086"/>
    </source>
</evidence>
<dbReference type="SUPFAM" id="SSF55973">
    <property type="entry name" value="S-adenosylmethionine synthetase"/>
    <property type="match status" value="3"/>
</dbReference>
<dbReference type="GO" id="GO:0004478">
    <property type="term" value="F:methionine adenosyltransferase activity"/>
    <property type="evidence" value="ECO:0007669"/>
    <property type="project" value="UniProtKB-UniRule"/>
</dbReference>
<comment type="similarity">
    <text evidence="2 10 11">Belongs to the AdoMet synthase family.</text>
</comment>
<dbReference type="PROSITE" id="PS00376">
    <property type="entry name" value="ADOMET_SYNTHASE_1"/>
    <property type="match status" value="1"/>
</dbReference>
<gene>
    <name evidence="15" type="primary">metK1</name>
    <name evidence="10" type="synonym">metK</name>
    <name evidence="15" type="ORF">EAL2_808p01640</name>
</gene>
<dbReference type="GO" id="GO:0005524">
    <property type="term" value="F:ATP binding"/>
    <property type="evidence" value="ECO:0007669"/>
    <property type="project" value="UniProtKB-UniRule"/>
</dbReference>
<dbReference type="EC" id="2.5.1.6" evidence="10"/>
<comment type="subunit">
    <text evidence="10">Homotetramer; dimer of dimers.</text>
</comment>
<evidence type="ECO:0000256" key="5">
    <source>
        <dbReference type="ARBA" id="ARBA00022723"/>
    </source>
</evidence>
<keyword evidence="5 10" id="KW-0479">Metal-binding</keyword>
<keyword evidence="8 10" id="KW-0460">Magnesium</keyword>
<comment type="cofactor">
    <cofactor evidence="10">
        <name>K(+)</name>
        <dbReference type="ChEBI" id="CHEBI:29103"/>
    </cofactor>
    <text evidence="10">Binds 1 potassium ion per subunit.</text>
</comment>
<feature type="binding site" evidence="10">
    <location>
        <position position="241"/>
    </location>
    <ligand>
        <name>L-methionine</name>
        <dbReference type="ChEBI" id="CHEBI:57844"/>
        <note>ligand shared between two neighboring subunits</note>
    </ligand>
</feature>
<dbReference type="InterPro" id="IPR022630">
    <property type="entry name" value="S-AdoMet_synt_C"/>
</dbReference>
<feature type="binding site" description="in other chain" evidence="10">
    <location>
        <position position="272"/>
    </location>
    <ligand>
        <name>L-methionine</name>
        <dbReference type="ChEBI" id="CHEBI:57844"/>
        <note>ligand shared between two neighboring subunits</note>
    </ligand>
</feature>
<keyword evidence="16" id="KW-1185">Reference proteome</keyword>